<keyword evidence="4" id="KW-1185">Reference proteome</keyword>
<evidence type="ECO:0000313" key="4">
    <source>
        <dbReference type="Proteomes" id="UP000664628"/>
    </source>
</evidence>
<comment type="caution">
    <text evidence="3">The sequence shown here is derived from an EMBL/GenBank/DDBJ whole genome shotgun (WGS) entry which is preliminary data.</text>
</comment>
<dbReference type="InterPro" id="IPR050272">
    <property type="entry name" value="Isochorismatase-like_hydrls"/>
</dbReference>
<dbReference type="Proteomes" id="UP000664628">
    <property type="component" value="Unassembled WGS sequence"/>
</dbReference>
<feature type="domain" description="Isochorismatase-like" evidence="2">
    <location>
        <begin position="19"/>
        <end position="180"/>
    </location>
</feature>
<organism evidence="3 4">
    <name type="scientific">Fibrella forsythiae</name>
    <dbReference type="NCBI Taxonomy" id="2817061"/>
    <lineage>
        <taxon>Bacteria</taxon>
        <taxon>Pseudomonadati</taxon>
        <taxon>Bacteroidota</taxon>
        <taxon>Cytophagia</taxon>
        <taxon>Cytophagales</taxon>
        <taxon>Spirosomataceae</taxon>
        <taxon>Fibrella</taxon>
    </lineage>
</organism>
<proteinExistence type="predicted"/>
<evidence type="ECO:0000256" key="1">
    <source>
        <dbReference type="ARBA" id="ARBA00022801"/>
    </source>
</evidence>
<dbReference type="RefSeq" id="WP_207329209.1">
    <property type="nucleotide sequence ID" value="NZ_JAFMYW010000003.1"/>
</dbReference>
<dbReference type="GO" id="GO:0016787">
    <property type="term" value="F:hydrolase activity"/>
    <property type="evidence" value="ECO:0007669"/>
    <property type="project" value="UniProtKB-KW"/>
</dbReference>
<dbReference type="SUPFAM" id="SSF52499">
    <property type="entry name" value="Isochorismatase-like hydrolases"/>
    <property type="match status" value="1"/>
</dbReference>
<protein>
    <submittedName>
        <fullName evidence="3">Cysteine hydrolase</fullName>
    </submittedName>
</protein>
<evidence type="ECO:0000313" key="3">
    <source>
        <dbReference type="EMBL" id="MBO0949231.1"/>
    </source>
</evidence>
<evidence type="ECO:0000259" key="2">
    <source>
        <dbReference type="Pfam" id="PF00857"/>
    </source>
</evidence>
<dbReference type="InterPro" id="IPR000868">
    <property type="entry name" value="Isochorismatase-like_dom"/>
</dbReference>
<gene>
    <name evidence="3" type="ORF">J2I46_11610</name>
</gene>
<dbReference type="CDD" id="cd00431">
    <property type="entry name" value="cysteine_hydrolases"/>
    <property type="match status" value="1"/>
</dbReference>
<keyword evidence="1 3" id="KW-0378">Hydrolase</keyword>
<dbReference type="PANTHER" id="PTHR43540:SF6">
    <property type="entry name" value="ISOCHORISMATASE-LIKE DOMAIN-CONTAINING PROTEIN"/>
    <property type="match status" value="1"/>
</dbReference>
<dbReference type="InterPro" id="IPR036380">
    <property type="entry name" value="Isochorismatase-like_sf"/>
</dbReference>
<dbReference type="PANTHER" id="PTHR43540">
    <property type="entry name" value="PEROXYUREIDOACRYLATE/UREIDOACRYLATE AMIDOHYDROLASE-RELATED"/>
    <property type="match status" value="1"/>
</dbReference>
<reference evidence="3 4" key="1">
    <citation type="submission" date="2021-03" db="EMBL/GenBank/DDBJ databases">
        <title>Fibrella sp. HMF5405 genome sequencing and assembly.</title>
        <authorList>
            <person name="Kang H."/>
            <person name="Kim H."/>
            <person name="Bae S."/>
            <person name="Joh K."/>
        </authorList>
    </citation>
    <scope>NUCLEOTIDE SEQUENCE [LARGE SCALE GENOMIC DNA]</scope>
    <source>
        <strain evidence="3 4">HMF5405</strain>
    </source>
</reference>
<sequence length="199" mass="21684">MNQTNEDLHGNAPDSSPVALLVIDMINDLEFPEGPDFLEPTLAAACQIAALKQRAKEAGIPVLYVNDNFGKWRSNFDDLLTHCLTDHVRGKPVVERIRPDADDYRVLKPKHSIFYATTLETLLTYLQTNTLIMTGIAADVCILFSAIDAYVRDLKLIVPPDCVASGSAPNTEAALAYMQRVLSADITPSAEIDLAGLVG</sequence>
<dbReference type="EMBL" id="JAFMYW010000003">
    <property type="protein sequence ID" value="MBO0949231.1"/>
    <property type="molecule type" value="Genomic_DNA"/>
</dbReference>
<dbReference type="Pfam" id="PF00857">
    <property type="entry name" value="Isochorismatase"/>
    <property type="match status" value="1"/>
</dbReference>
<accession>A0ABS3JII8</accession>
<dbReference type="Gene3D" id="3.40.50.850">
    <property type="entry name" value="Isochorismatase-like"/>
    <property type="match status" value="1"/>
</dbReference>
<name>A0ABS3JII8_9BACT</name>